<reference evidence="3 4" key="1">
    <citation type="submission" date="2022-11" db="EMBL/GenBank/DDBJ databases">
        <title>Minimal conservation of predation-associated metabolite biosynthetic gene clusters underscores biosynthetic potential of Myxococcota including descriptions for ten novel species: Archangium lansinium sp. nov., Myxococcus landrumus sp. nov., Nannocystis bai.</title>
        <authorList>
            <person name="Ahearne A."/>
            <person name="Stevens C."/>
            <person name="Dowd S."/>
        </authorList>
    </citation>
    <scope>NUCLEOTIDE SEQUENCE [LARGE SCALE GENOMIC DNA]</scope>
    <source>
        <strain evidence="3 4">NCWAL01</strain>
    </source>
</reference>
<dbReference type="Proteomes" id="UP001221838">
    <property type="component" value="Unassembled WGS sequence"/>
</dbReference>
<evidence type="ECO:0000313" key="3">
    <source>
        <dbReference type="EMBL" id="MDC0708474.1"/>
    </source>
</evidence>
<accession>A0ABT5D5Y3</accession>
<dbReference type="PROSITE" id="PS51257">
    <property type="entry name" value="PROKAR_LIPOPROTEIN"/>
    <property type="match status" value="1"/>
</dbReference>
<evidence type="ECO:0000256" key="1">
    <source>
        <dbReference type="SAM" id="MobiDB-lite"/>
    </source>
</evidence>
<evidence type="ECO:0008006" key="5">
    <source>
        <dbReference type="Google" id="ProtNLM"/>
    </source>
</evidence>
<feature type="signal peptide" evidence="2">
    <location>
        <begin position="1"/>
        <end position="19"/>
    </location>
</feature>
<keyword evidence="2" id="KW-0732">Signal</keyword>
<organism evidence="3 4">
    <name type="scientific">Stigmatella ashevillensis</name>
    <dbReference type="NCBI Taxonomy" id="2995309"/>
    <lineage>
        <taxon>Bacteria</taxon>
        <taxon>Pseudomonadati</taxon>
        <taxon>Myxococcota</taxon>
        <taxon>Myxococcia</taxon>
        <taxon>Myxococcales</taxon>
        <taxon>Cystobacterineae</taxon>
        <taxon>Archangiaceae</taxon>
        <taxon>Stigmatella</taxon>
    </lineage>
</organism>
<dbReference type="EMBL" id="JAQNDM010000002">
    <property type="protein sequence ID" value="MDC0708474.1"/>
    <property type="molecule type" value="Genomic_DNA"/>
</dbReference>
<proteinExistence type="predicted"/>
<keyword evidence="4" id="KW-1185">Reference proteome</keyword>
<evidence type="ECO:0000313" key="4">
    <source>
        <dbReference type="Proteomes" id="UP001221838"/>
    </source>
</evidence>
<comment type="caution">
    <text evidence="3">The sequence shown here is derived from an EMBL/GenBank/DDBJ whole genome shotgun (WGS) entry which is preliminary data.</text>
</comment>
<gene>
    <name evidence="3" type="ORF">POL68_08340</name>
</gene>
<dbReference type="RefSeq" id="WP_272136367.1">
    <property type="nucleotide sequence ID" value="NZ_JAQNDM010000002.1"/>
</dbReference>
<protein>
    <recommendedName>
        <fullName evidence="5">Lipoprotein</fullName>
    </recommendedName>
</protein>
<feature type="chain" id="PRO_5045132442" description="Lipoprotein" evidence="2">
    <location>
        <begin position="20"/>
        <end position="100"/>
    </location>
</feature>
<name>A0ABT5D5Y3_9BACT</name>
<sequence>MRITARLVVCATALTLAMAGCGGIVAPEPSQQPESTLAGEQVSREDNPEGDVSVMAGGCPRIWVCSTTGASYSTGATCRTACSGGTCYADYACNGSCVCP</sequence>
<feature type="region of interest" description="Disordered" evidence="1">
    <location>
        <begin position="26"/>
        <end position="48"/>
    </location>
</feature>
<evidence type="ECO:0000256" key="2">
    <source>
        <dbReference type="SAM" id="SignalP"/>
    </source>
</evidence>